<dbReference type="InterPro" id="IPR001594">
    <property type="entry name" value="Palmitoyltrfase_DHHC"/>
</dbReference>
<dbReference type="OrthoDB" id="430659at2759"/>
<comment type="similarity">
    <text evidence="10">Belongs to the DHHC palmitoyltransferase family.</text>
</comment>
<keyword evidence="3 10" id="KW-0812">Transmembrane</keyword>
<evidence type="ECO:0000256" key="5">
    <source>
        <dbReference type="ARBA" id="ARBA00023034"/>
    </source>
</evidence>
<dbReference type="AlphaFoldDB" id="A0A835CRR9"/>
<feature type="transmembrane region" description="Helical" evidence="10">
    <location>
        <begin position="43"/>
        <end position="60"/>
    </location>
</feature>
<dbReference type="GO" id="GO:0005783">
    <property type="term" value="C:endoplasmic reticulum"/>
    <property type="evidence" value="ECO:0007669"/>
    <property type="project" value="TreeGrafter"/>
</dbReference>
<evidence type="ECO:0000256" key="9">
    <source>
        <dbReference type="ARBA" id="ARBA00023315"/>
    </source>
</evidence>
<keyword evidence="5" id="KW-0333">Golgi apparatus</keyword>
<evidence type="ECO:0000313" key="13">
    <source>
        <dbReference type="Proteomes" id="UP000639338"/>
    </source>
</evidence>
<evidence type="ECO:0000256" key="10">
    <source>
        <dbReference type="RuleBase" id="RU079119"/>
    </source>
</evidence>
<keyword evidence="8" id="KW-0449">Lipoprotein</keyword>
<feature type="transmembrane region" description="Helical" evidence="10">
    <location>
        <begin position="237"/>
        <end position="258"/>
    </location>
</feature>
<feature type="transmembrane region" description="Helical" evidence="10">
    <location>
        <begin position="72"/>
        <end position="96"/>
    </location>
</feature>
<dbReference type="GO" id="GO:0005794">
    <property type="term" value="C:Golgi apparatus"/>
    <property type="evidence" value="ECO:0007669"/>
    <property type="project" value="UniProtKB-SubCell"/>
</dbReference>
<dbReference type="GO" id="GO:0019706">
    <property type="term" value="F:protein-cysteine S-palmitoyltransferase activity"/>
    <property type="evidence" value="ECO:0007669"/>
    <property type="project" value="UniProtKB-EC"/>
</dbReference>
<dbReference type="PANTHER" id="PTHR22883">
    <property type="entry name" value="ZINC FINGER DHHC DOMAIN CONTAINING PROTEIN"/>
    <property type="match status" value="1"/>
</dbReference>
<evidence type="ECO:0000313" key="12">
    <source>
        <dbReference type="EMBL" id="KAF7991503.1"/>
    </source>
</evidence>
<accession>A0A835CRR9</accession>
<organism evidence="12 13">
    <name type="scientific">Aphidius gifuensis</name>
    <name type="common">Parasitoid wasp</name>
    <dbReference type="NCBI Taxonomy" id="684658"/>
    <lineage>
        <taxon>Eukaryota</taxon>
        <taxon>Metazoa</taxon>
        <taxon>Ecdysozoa</taxon>
        <taxon>Arthropoda</taxon>
        <taxon>Hexapoda</taxon>
        <taxon>Insecta</taxon>
        <taxon>Pterygota</taxon>
        <taxon>Neoptera</taxon>
        <taxon>Endopterygota</taxon>
        <taxon>Hymenoptera</taxon>
        <taxon>Apocrita</taxon>
        <taxon>Ichneumonoidea</taxon>
        <taxon>Braconidae</taxon>
        <taxon>Aphidiinae</taxon>
        <taxon>Aphidius</taxon>
    </lineage>
</organism>
<dbReference type="Proteomes" id="UP000639338">
    <property type="component" value="Unassembled WGS sequence"/>
</dbReference>
<evidence type="ECO:0000256" key="3">
    <source>
        <dbReference type="ARBA" id="ARBA00022692"/>
    </source>
</evidence>
<keyword evidence="6 10" id="KW-0472">Membrane</keyword>
<feature type="domain" description="Palmitoyltransferase DHHC" evidence="11">
    <location>
        <begin position="147"/>
        <end position="266"/>
    </location>
</feature>
<evidence type="ECO:0000256" key="1">
    <source>
        <dbReference type="ARBA" id="ARBA00004166"/>
    </source>
</evidence>
<dbReference type="PANTHER" id="PTHR22883:SF475">
    <property type="entry name" value="PALMITOYLTRANSFERASE ZDHHC23"/>
    <property type="match status" value="1"/>
</dbReference>
<keyword evidence="9 10" id="KW-0012">Acyltransferase</keyword>
<evidence type="ECO:0000256" key="8">
    <source>
        <dbReference type="ARBA" id="ARBA00023288"/>
    </source>
</evidence>
<feature type="transmembrane region" description="Helical" evidence="10">
    <location>
        <begin position="102"/>
        <end position="118"/>
    </location>
</feature>
<evidence type="ECO:0000256" key="4">
    <source>
        <dbReference type="ARBA" id="ARBA00022989"/>
    </source>
</evidence>
<dbReference type="GO" id="GO:0006612">
    <property type="term" value="P:protein targeting to membrane"/>
    <property type="evidence" value="ECO:0007669"/>
    <property type="project" value="TreeGrafter"/>
</dbReference>
<feature type="transmembrane region" description="Helical" evidence="10">
    <location>
        <begin position="20"/>
        <end position="37"/>
    </location>
</feature>
<evidence type="ECO:0000259" key="11">
    <source>
        <dbReference type="Pfam" id="PF01529"/>
    </source>
</evidence>
<dbReference type="EC" id="2.3.1.225" evidence="10"/>
<proteinExistence type="inferred from homology"/>
<keyword evidence="2 10" id="KW-0808">Transferase</keyword>
<comment type="caution">
    <text evidence="12">The sequence shown here is derived from an EMBL/GenBank/DDBJ whole genome shotgun (WGS) entry which is preliminary data.</text>
</comment>
<keyword evidence="13" id="KW-1185">Reference proteome</keyword>
<protein>
    <recommendedName>
        <fullName evidence="10">Palmitoyltransferase</fullName>
        <ecNumber evidence="10">2.3.1.225</ecNumber>
    </recommendedName>
</protein>
<reference evidence="12 13" key="1">
    <citation type="submission" date="2020-08" db="EMBL/GenBank/DDBJ databases">
        <title>Aphidius gifuensis genome sequencing and assembly.</title>
        <authorList>
            <person name="Du Z."/>
        </authorList>
    </citation>
    <scope>NUCLEOTIDE SEQUENCE [LARGE SCALE GENOMIC DNA]</scope>
    <source>
        <strain evidence="12">YNYX2018</strain>
        <tissue evidence="12">Adults</tissue>
    </source>
</reference>
<comment type="subcellular location">
    <subcellularLocation>
        <location evidence="1">Golgi apparatus</location>
        <location evidence="1">trans-Golgi network membrane</location>
        <topology evidence="1">Multi-pass membrane protein</topology>
    </subcellularLocation>
</comment>
<dbReference type="InterPro" id="IPR039859">
    <property type="entry name" value="PFA4/ZDH16/20/ERF2-like"/>
</dbReference>
<keyword evidence="7" id="KW-0564">Palmitate</keyword>
<dbReference type="PROSITE" id="PS50216">
    <property type="entry name" value="DHHC"/>
    <property type="match status" value="1"/>
</dbReference>
<evidence type="ECO:0000256" key="7">
    <source>
        <dbReference type="ARBA" id="ARBA00023139"/>
    </source>
</evidence>
<comment type="domain">
    <text evidence="10">The DHHC domain is required for palmitoyltransferase activity.</text>
</comment>
<comment type="catalytic activity">
    <reaction evidence="10">
        <text>L-cysteinyl-[protein] + hexadecanoyl-CoA = S-hexadecanoyl-L-cysteinyl-[protein] + CoA</text>
        <dbReference type="Rhea" id="RHEA:36683"/>
        <dbReference type="Rhea" id="RHEA-COMP:10131"/>
        <dbReference type="Rhea" id="RHEA-COMP:11032"/>
        <dbReference type="ChEBI" id="CHEBI:29950"/>
        <dbReference type="ChEBI" id="CHEBI:57287"/>
        <dbReference type="ChEBI" id="CHEBI:57379"/>
        <dbReference type="ChEBI" id="CHEBI:74151"/>
        <dbReference type="EC" id="2.3.1.225"/>
    </reaction>
</comment>
<evidence type="ECO:0000256" key="6">
    <source>
        <dbReference type="ARBA" id="ARBA00023136"/>
    </source>
</evidence>
<dbReference type="Pfam" id="PF01529">
    <property type="entry name" value="DHHC"/>
    <property type="match status" value="1"/>
</dbReference>
<dbReference type="EMBL" id="JACMRX010000004">
    <property type="protein sequence ID" value="KAF7991503.1"/>
    <property type="molecule type" value="Genomic_DNA"/>
</dbReference>
<evidence type="ECO:0000256" key="2">
    <source>
        <dbReference type="ARBA" id="ARBA00022679"/>
    </source>
</evidence>
<name>A0A835CRR9_APHGI</name>
<keyword evidence="4 10" id="KW-1133">Transmembrane helix</keyword>
<sequence>MSIFHRLRNPCSWRNGVKQIPLDAIIPIFAVPLLAIIASKTIYTTLIVFVTCPIVVYHLHHNFLRFLPRSKFFLMWTITSVLMLMLVFEFCVVPLLEILPEENLVFIICVFGAIICGYKTRINTDKNCGNQDSTGLFDVATGSEEASSRVYYCRICQTSILGREYHCKWLDCCIGSSNLQWYLTCCLLSAVAFIYGSNLTMTSVCHPFILVGTVLLPDDCSDVYHQFDLALCFVSSVYSLVIGIVVVGYLIYHSWLIFKGTTAHERRLNNSNTSSDNGVFNGLSQLVCCQS</sequence>
<gene>
    <name evidence="12" type="ORF">HCN44_008815</name>
</gene>